<keyword evidence="2" id="KW-0433">Leucine-rich repeat</keyword>
<protein>
    <submittedName>
        <fullName evidence="10">Probable leucine-rich repeat receptor-like protein kinase At1g35710</fullName>
    </submittedName>
</protein>
<dbReference type="PRINTS" id="PR00019">
    <property type="entry name" value="LEURICHRPT"/>
</dbReference>
<feature type="domain" description="Sodium/calcium exchanger membrane region" evidence="8">
    <location>
        <begin position="291"/>
        <end position="359"/>
    </location>
</feature>
<name>A0ABM2YND7_GOSHI</name>
<evidence type="ECO:0000256" key="1">
    <source>
        <dbReference type="ARBA" id="ARBA00004141"/>
    </source>
</evidence>
<evidence type="ECO:0000256" key="3">
    <source>
        <dbReference type="ARBA" id="ARBA00022692"/>
    </source>
</evidence>
<keyword evidence="6" id="KW-1133">Transmembrane helix</keyword>
<evidence type="ECO:0000259" key="8">
    <source>
        <dbReference type="Pfam" id="PF01699"/>
    </source>
</evidence>
<evidence type="ECO:0000256" key="2">
    <source>
        <dbReference type="ARBA" id="ARBA00022614"/>
    </source>
</evidence>
<dbReference type="Pfam" id="PF13855">
    <property type="entry name" value="LRR_8"/>
    <property type="match status" value="1"/>
</dbReference>
<dbReference type="InterPro" id="IPR053211">
    <property type="entry name" value="DNA_repair-toleration"/>
</dbReference>
<sequence length="579" mass="63732">MSSPFCFTTLVLSYVLIAFVVVIVPTLGTGSTRLPTTSSLEMEAEALLRTGWWDGYVNRTSEHCNWPGISCNEAGRVIQIYSTRLAVSGSISPEIGALSSLLCLNLPHNALVGGLPPSLRKFTLLEKLDLSGNSINGSIPLDWGNMKRLKQLDLSNNQIRGPIPPTLANLTNLKMLNLSKNQIIGPVPSTLGNLTNLDLLDLSFNQITGAIPREIGNLKNLSELKLSKNKLNGSIPLSIFNLSRLSLFYLDSNLLEGPLPQEMESLKALRTCLVQCSLFQHFYIVVVPDLLITGNTIVNYFCCSLEKLSHLLRLPPTIVGVSLLPLRNGAPDVFANIATFLGTNTCEVGLNSVLGGAIFRRGSRLINDALLENRSRGKDGRGEGKNQSRGRGLVKQRCEGGREIIRVGGGMVRKRERDGKWGWKMKICNGIYFDGSSSRKVQLMESTLKRMMSKSVVYQPIGSERTKRTLSFLDLSSNKLIGPIPSQIGNCSVLEGLYLSNNHITGSIPFEVFTCPHHTLDLSHNFIEGEIPHHFHNDLYLNDLDLSHNNLTGMIPESFCIYVETYQISLLALLNQATS</sequence>
<dbReference type="SMART" id="SM00365">
    <property type="entry name" value="LRR_SD22"/>
    <property type="match status" value="3"/>
</dbReference>
<dbReference type="SUPFAM" id="SSF52058">
    <property type="entry name" value="L domain-like"/>
    <property type="match status" value="2"/>
</dbReference>
<organism evidence="9 10">
    <name type="scientific">Gossypium hirsutum</name>
    <name type="common">Upland cotton</name>
    <name type="synonym">Gossypium mexicanum</name>
    <dbReference type="NCBI Taxonomy" id="3635"/>
    <lineage>
        <taxon>Eukaryota</taxon>
        <taxon>Viridiplantae</taxon>
        <taxon>Streptophyta</taxon>
        <taxon>Embryophyta</taxon>
        <taxon>Tracheophyta</taxon>
        <taxon>Spermatophyta</taxon>
        <taxon>Magnoliopsida</taxon>
        <taxon>eudicotyledons</taxon>
        <taxon>Gunneridae</taxon>
        <taxon>Pentapetalae</taxon>
        <taxon>rosids</taxon>
        <taxon>malvids</taxon>
        <taxon>Malvales</taxon>
        <taxon>Malvaceae</taxon>
        <taxon>Malvoideae</taxon>
        <taxon>Gossypium</taxon>
    </lineage>
</organism>
<dbReference type="Pfam" id="PF01699">
    <property type="entry name" value="Na_Ca_ex"/>
    <property type="match status" value="1"/>
</dbReference>
<dbReference type="InterPro" id="IPR003591">
    <property type="entry name" value="Leu-rich_rpt_typical-subtyp"/>
</dbReference>
<gene>
    <name evidence="10" type="primary">LOC107889891</name>
</gene>
<evidence type="ECO:0000313" key="9">
    <source>
        <dbReference type="Proteomes" id="UP000818029"/>
    </source>
</evidence>
<keyword evidence="5" id="KW-0677">Repeat</keyword>
<dbReference type="PROSITE" id="PS51450">
    <property type="entry name" value="LRR"/>
    <property type="match status" value="1"/>
</dbReference>
<keyword evidence="9" id="KW-1185">Reference proteome</keyword>
<reference evidence="10" key="2">
    <citation type="submission" date="2025-08" db="UniProtKB">
        <authorList>
            <consortium name="RefSeq"/>
        </authorList>
    </citation>
    <scope>IDENTIFICATION</scope>
</reference>
<dbReference type="InterPro" id="IPR032675">
    <property type="entry name" value="LRR_dom_sf"/>
</dbReference>
<accession>A0ABM2YND7</accession>
<dbReference type="PANTHER" id="PTHR48060:SF24">
    <property type="entry name" value="NON-SPECIFIC SERINE_THREONINE PROTEIN KINASE"/>
    <property type="match status" value="1"/>
</dbReference>
<dbReference type="RefSeq" id="XP_040932041.1">
    <property type="nucleotide sequence ID" value="XM_041076107.1"/>
</dbReference>
<dbReference type="PANTHER" id="PTHR48060">
    <property type="entry name" value="DNA DAMAGE-REPAIR/TOLERATION PROTEIN DRT100"/>
    <property type="match status" value="1"/>
</dbReference>
<evidence type="ECO:0000256" key="6">
    <source>
        <dbReference type="ARBA" id="ARBA00022989"/>
    </source>
</evidence>
<evidence type="ECO:0000256" key="7">
    <source>
        <dbReference type="ARBA" id="ARBA00023136"/>
    </source>
</evidence>
<proteinExistence type="predicted"/>
<dbReference type="Pfam" id="PF00560">
    <property type="entry name" value="LRR_1"/>
    <property type="match status" value="6"/>
</dbReference>
<reference evidence="9" key="1">
    <citation type="journal article" date="2020" name="Nat. Genet.">
        <title>Genomic diversifications of five Gossypium allopolyploid species and their impact on cotton improvement.</title>
        <authorList>
            <person name="Chen Z.J."/>
            <person name="Sreedasyam A."/>
            <person name="Ando A."/>
            <person name="Song Q."/>
            <person name="De Santiago L.M."/>
            <person name="Hulse-Kemp A.M."/>
            <person name="Ding M."/>
            <person name="Ye W."/>
            <person name="Kirkbride R.C."/>
            <person name="Jenkins J."/>
            <person name="Plott C."/>
            <person name="Lovell J."/>
            <person name="Lin Y.M."/>
            <person name="Vaughn R."/>
            <person name="Liu B."/>
            <person name="Simpson S."/>
            <person name="Scheffler B.E."/>
            <person name="Wen L."/>
            <person name="Saski C.A."/>
            <person name="Grover C.E."/>
            <person name="Hu G."/>
            <person name="Conover J.L."/>
            <person name="Carlson J.W."/>
            <person name="Shu S."/>
            <person name="Boston L.B."/>
            <person name="Williams M."/>
            <person name="Peterson D.G."/>
            <person name="McGee K."/>
            <person name="Jones D.C."/>
            <person name="Wendel J.F."/>
            <person name="Stelly D.M."/>
            <person name="Grimwood J."/>
            <person name="Schmutz J."/>
        </authorList>
    </citation>
    <scope>NUCLEOTIDE SEQUENCE [LARGE SCALE GENOMIC DNA]</scope>
    <source>
        <strain evidence="9">cv. TM-1</strain>
    </source>
</reference>
<keyword evidence="7" id="KW-0472">Membrane</keyword>
<evidence type="ECO:0000313" key="10">
    <source>
        <dbReference type="RefSeq" id="XP_040932041.1"/>
    </source>
</evidence>
<dbReference type="GeneID" id="107889891"/>
<dbReference type="SMART" id="SM00369">
    <property type="entry name" value="LRR_TYP"/>
    <property type="match status" value="5"/>
</dbReference>
<evidence type="ECO:0000256" key="4">
    <source>
        <dbReference type="ARBA" id="ARBA00022729"/>
    </source>
</evidence>
<keyword evidence="3" id="KW-0812">Transmembrane</keyword>
<dbReference type="Proteomes" id="UP000818029">
    <property type="component" value="Chromosome A09"/>
</dbReference>
<keyword evidence="4" id="KW-0732">Signal</keyword>
<dbReference type="InterPro" id="IPR004837">
    <property type="entry name" value="NaCa_Exmemb"/>
</dbReference>
<comment type="subcellular location">
    <subcellularLocation>
        <location evidence="1">Membrane</location>
        <topology evidence="1">Multi-pass membrane protein</topology>
    </subcellularLocation>
</comment>
<dbReference type="Gene3D" id="3.80.10.10">
    <property type="entry name" value="Ribonuclease Inhibitor"/>
    <property type="match status" value="3"/>
</dbReference>
<dbReference type="InterPro" id="IPR001611">
    <property type="entry name" value="Leu-rich_rpt"/>
</dbReference>
<evidence type="ECO:0000256" key="5">
    <source>
        <dbReference type="ARBA" id="ARBA00022737"/>
    </source>
</evidence>